<reference evidence="1" key="1">
    <citation type="submission" date="2014-11" db="EMBL/GenBank/DDBJ databases">
        <authorList>
            <person name="Amaro Gonzalez C."/>
        </authorList>
    </citation>
    <scope>NUCLEOTIDE SEQUENCE</scope>
</reference>
<protein>
    <submittedName>
        <fullName evidence="1">Uncharacterized protein</fullName>
    </submittedName>
</protein>
<organism evidence="1">
    <name type="scientific">Anguilla anguilla</name>
    <name type="common">European freshwater eel</name>
    <name type="synonym">Muraena anguilla</name>
    <dbReference type="NCBI Taxonomy" id="7936"/>
    <lineage>
        <taxon>Eukaryota</taxon>
        <taxon>Metazoa</taxon>
        <taxon>Chordata</taxon>
        <taxon>Craniata</taxon>
        <taxon>Vertebrata</taxon>
        <taxon>Euteleostomi</taxon>
        <taxon>Actinopterygii</taxon>
        <taxon>Neopterygii</taxon>
        <taxon>Teleostei</taxon>
        <taxon>Anguilliformes</taxon>
        <taxon>Anguillidae</taxon>
        <taxon>Anguilla</taxon>
    </lineage>
</organism>
<accession>A0A0E9SUJ6</accession>
<reference evidence="1" key="2">
    <citation type="journal article" date="2015" name="Fish Shellfish Immunol.">
        <title>Early steps in the European eel (Anguilla anguilla)-Vibrio vulnificus interaction in the gills: Role of the RtxA13 toxin.</title>
        <authorList>
            <person name="Callol A."/>
            <person name="Pajuelo D."/>
            <person name="Ebbesson L."/>
            <person name="Teles M."/>
            <person name="MacKenzie S."/>
            <person name="Amaro C."/>
        </authorList>
    </citation>
    <scope>NUCLEOTIDE SEQUENCE</scope>
</reference>
<dbReference type="EMBL" id="GBXM01063660">
    <property type="protein sequence ID" value="JAH44917.1"/>
    <property type="molecule type" value="Transcribed_RNA"/>
</dbReference>
<dbReference type="AlphaFoldDB" id="A0A0E9SUJ6"/>
<sequence length="69" mass="7733">MPLPSHALWSKKCFSRYHNVLSKTLFIKQDATGEAQEIEISALRIEAISSLRSALCSDLSIPIQTEDRS</sequence>
<name>A0A0E9SUJ6_ANGAN</name>
<evidence type="ECO:0000313" key="1">
    <source>
        <dbReference type="EMBL" id="JAH44917.1"/>
    </source>
</evidence>
<proteinExistence type="predicted"/>